<organism evidence="2">
    <name type="scientific">Rhizobium leguminosarum</name>
    <dbReference type="NCBI Taxonomy" id="384"/>
    <lineage>
        <taxon>Bacteria</taxon>
        <taxon>Pseudomonadati</taxon>
        <taxon>Pseudomonadota</taxon>
        <taxon>Alphaproteobacteria</taxon>
        <taxon>Hyphomicrobiales</taxon>
        <taxon>Rhizobiaceae</taxon>
        <taxon>Rhizobium/Agrobacterium group</taxon>
        <taxon>Rhizobium</taxon>
    </lineage>
</organism>
<dbReference type="AlphaFoldDB" id="A0A154I8I7"/>
<name>A0A154I8I7_RHILE</name>
<sequence length="77" mass="8275">MSNVIAFPVNDACKVSMLGELDIKLAQERMEDARDKIQDALAKLIALQDDLAANARMASVDLPGMVDADLPAECGWA</sequence>
<dbReference type="RefSeq" id="WP_062945122.1">
    <property type="nucleotide sequence ID" value="NZ_CP171845.1"/>
</dbReference>
<dbReference type="EMBL" id="LVYU01000146">
    <property type="protein sequence ID" value="KZA96862.1"/>
    <property type="molecule type" value="Genomic_DNA"/>
</dbReference>
<reference evidence="2" key="1">
    <citation type="submission" date="2016-03" db="EMBL/GenBank/DDBJ databases">
        <title>Microsymbionts genomes from the relict species Vavilovia formosa.</title>
        <authorList>
            <person name="Chirak E."/>
            <person name="Kimeklis A."/>
            <person name="Kopat V."/>
            <person name="Andronov E."/>
        </authorList>
    </citation>
    <scope>NUCLEOTIDE SEQUENCE [LARGE SCALE GENOMIC DNA]</scope>
    <source>
        <strain evidence="2">Vaf12</strain>
    </source>
</reference>
<gene>
    <name evidence="2" type="ORF">A4A59_33955</name>
</gene>
<evidence type="ECO:0000256" key="1">
    <source>
        <dbReference type="SAM" id="Coils"/>
    </source>
</evidence>
<evidence type="ECO:0000313" key="2">
    <source>
        <dbReference type="EMBL" id="KZA96862.1"/>
    </source>
</evidence>
<proteinExistence type="predicted"/>
<keyword evidence="1" id="KW-0175">Coiled coil</keyword>
<protein>
    <submittedName>
        <fullName evidence="2">Uncharacterized protein</fullName>
    </submittedName>
</protein>
<accession>A0A154I8I7</accession>
<comment type="caution">
    <text evidence="2">The sequence shown here is derived from an EMBL/GenBank/DDBJ whole genome shotgun (WGS) entry which is preliminary data.</text>
</comment>
<feature type="coiled-coil region" evidence="1">
    <location>
        <begin position="23"/>
        <end position="50"/>
    </location>
</feature>